<keyword evidence="2" id="KW-1185">Reference proteome</keyword>
<dbReference type="InterPro" id="IPR058715">
    <property type="entry name" value="PDDEXK_nuclease-rel"/>
</dbReference>
<evidence type="ECO:0000313" key="2">
    <source>
        <dbReference type="Proteomes" id="UP000466535"/>
    </source>
</evidence>
<dbReference type="Pfam" id="PF25941">
    <property type="entry name" value="PDDEXK_16"/>
    <property type="match status" value="1"/>
</dbReference>
<comment type="caution">
    <text evidence="1">The sequence shown here is derived from an EMBL/GenBank/DDBJ whole genome shotgun (WGS) entry which is preliminary data.</text>
</comment>
<dbReference type="Proteomes" id="UP000466535">
    <property type="component" value="Unassembled WGS sequence"/>
</dbReference>
<evidence type="ECO:0008006" key="3">
    <source>
        <dbReference type="Google" id="ProtNLM"/>
    </source>
</evidence>
<gene>
    <name evidence="1" type="ORF">GRX03_11920</name>
</gene>
<name>A0A6B0T7X4_9EURY</name>
<dbReference type="EMBL" id="WUUT01000004">
    <property type="protein sequence ID" value="MXR52306.1"/>
    <property type="molecule type" value="Genomic_DNA"/>
</dbReference>
<accession>A0A6B0T7X4</accession>
<protein>
    <recommendedName>
        <fullName evidence="3">Protein NO VEIN C-terminal domain-containing protein</fullName>
    </recommendedName>
</protein>
<reference evidence="1 2" key="1">
    <citation type="submission" date="2019-12" db="EMBL/GenBank/DDBJ databases">
        <title>Isolation and characterization of three novel carbon monoxide-oxidizing members of Halobacteria from salione crusts and soils.</title>
        <authorList>
            <person name="Myers M.R."/>
            <person name="King G.M."/>
        </authorList>
    </citation>
    <scope>NUCLEOTIDE SEQUENCE [LARGE SCALE GENOMIC DNA]</scope>
    <source>
        <strain evidence="1 2">WSH3</strain>
    </source>
</reference>
<dbReference type="RefSeq" id="WP_159764427.1">
    <property type="nucleotide sequence ID" value="NZ_WUUT01000004.1"/>
</dbReference>
<dbReference type="OrthoDB" id="189742at2157"/>
<sequence length="135" mass="15220">MTVENRRAPGFYGAKVEDWVLDHYGLERSYEPVNGARMDAVVPENGQPVEIKAVALNRKGGRANQTRFKIWRDQHDALNRAGGYYVFVAYYLRSEGVAVQDAQSVRADSLNINWYGDTAPRGSEQAELPARQVFN</sequence>
<evidence type="ECO:0000313" key="1">
    <source>
        <dbReference type="EMBL" id="MXR52306.1"/>
    </source>
</evidence>
<proteinExistence type="predicted"/>
<organism evidence="1 2">
    <name type="scientific">Halovenus carboxidivorans</name>
    <dbReference type="NCBI Taxonomy" id="2692199"/>
    <lineage>
        <taxon>Archaea</taxon>
        <taxon>Methanobacteriati</taxon>
        <taxon>Methanobacteriota</taxon>
        <taxon>Stenosarchaea group</taxon>
        <taxon>Halobacteria</taxon>
        <taxon>Halobacteriales</taxon>
        <taxon>Haloarculaceae</taxon>
        <taxon>Halovenus</taxon>
    </lineage>
</organism>
<dbReference type="AlphaFoldDB" id="A0A6B0T7X4"/>